<dbReference type="Gene3D" id="3.80.10.10">
    <property type="entry name" value="Ribonuclease Inhibitor"/>
    <property type="match status" value="2"/>
</dbReference>
<dbReference type="VEuPathDB" id="FungiDB:GVI51_K05445"/>
<dbReference type="Gene3D" id="1.20.1280.50">
    <property type="match status" value="1"/>
</dbReference>
<dbReference type="GO" id="GO:0032984">
    <property type="term" value="P:protein-containing complex disassembly"/>
    <property type="evidence" value="ECO:0007669"/>
    <property type="project" value="EnsemblFungi"/>
</dbReference>
<dbReference type="InterPro" id="IPR011990">
    <property type="entry name" value="TPR-like_helical_dom_sf"/>
</dbReference>
<dbReference type="PROSITE" id="PS50005">
    <property type="entry name" value="TPR"/>
    <property type="match status" value="1"/>
</dbReference>
<dbReference type="GO" id="GO:0043066">
    <property type="term" value="P:negative regulation of apoptotic process"/>
    <property type="evidence" value="ECO:0007669"/>
    <property type="project" value="TreeGrafter"/>
</dbReference>
<dbReference type="GO" id="GO:0005829">
    <property type="term" value="C:cytosol"/>
    <property type="evidence" value="ECO:0007669"/>
    <property type="project" value="TreeGrafter"/>
</dbReference>
<dbReference type="PANTHER" id="PTHR46512">
    <property type="entry name" value="PEPTIDYLPROLYL ISOMERASE"/>
    <property type="match status" value="1"/>
</dbReference>
<dbReference type="GO" id="GO:0016020">
    <property type="term" value="C:membrane"/>
    <property type="evidence" value="ECO:0007669"/>
    <property type="project" value="TreeGrafter"/>
</dbReference>
<dbReference type="GO" id="GO:0005740">
    <property type="term" value="C:mitochondrial envelope"/>
    <property type="evidence" value="ECO:0007669"/>
    <property type="project" value="TreeGrafter"/>
</dbReference>
<organism evidence="3 4">
    <name type="scientific">Candida glabrata</name>
    <name type="common">Yeast</name>
    <name type="synonym">Torulopsis glabrata</name>
    <dbReference type="NCBI Taxonomy" id="5478"/>
    <lineage>
        <taxon>Eukaryota</taxon>
        <taxon>Fungi</taxon>
        <taxon>Dikarya</taxon>
        <taxon>Ascomycota</taxon>
        <taxon>Saccharomycotina</taxon>
        <taxon>Saccharomycetes</taxon>
        <taxon>Saccharomycetales</taxon>
        <taxon>Saccharomycetaceae</taxon>
        <taxon>Nakaseomyces</taxon>
    </lineage>
</organism>
<dbReference type="InterPro" id="IPR032675">
    <property type="entry name" value="LRR_dom_sf"/>
</dbReference>
<dbReference type="InterPro" id="IPR019734">
    <property type="entry name" value="TPR_rpt"/>
</dbReference>
<evidence type="ECO:0000313" key="3">
    <source>
        <dbReference type="EMBL" id="KTA95672.1"/>
    </source>
</evidence>
<dbReference type="SUPFAM" id="SSF81383">
    <property type="entry name" value="F-box domain"/>
    <property type="match status" value="1"/>
</dbReference>
<dbReference type="Proteomes" id="UP000054886">
    <property type="component" value="Unassembled WGS sequence"/>
</dbReference>
<dbReference type="GO" id="GO:0012505">
    <property type="term" value="C:endomembrane system"/>
    <property type="evidence" value="ECO:0007669"/>
    <property type="project" value="TreeGrafter"/>
</dbReference>
<dbReference type="InterPro" id="IPR001810">
    <property type="entry name" value="F-box_dom"/>
</dbReference>
<dbReference type="GO" id="GO:0003688">
    <property type="term" value="F:DNA replication origin binding"/>
    <property type="evidence" value="ECO:0007669"/>
    <property type="project" value="EnsemblFungi"/>
</dbReference>
<dbReference type="GO" id="GO:0031509">
    <property type="term" value="P:subtelomeric heterochromatin formation"/>
    <property type="evidence" value="ECO:0007669"/>
    <property type="project" value="EnsemblFungi"/>
</dbReference>
<protein>
    <submittedName>
        <fullName evidence="3">Protein DIA2</fullName>
    </submittedName>
</protein>
<dbReference type="GO" id="GO:0004842">
    <property type="term" value="F:ubiquitin-protein transferase activity"/>
    <property type="evidence" value="ECO:0007669"/>
    <property type="project" value="EnsemblFungi"/>
</dbReference>
<dbReference type="AlphaFoldDB" id="A0A0W0DI82"/>
<dbReference type="SMART" id="SM00028">
    <property type="entry name" value="TPR"/>
    <property type="match status" value="3"/>
</dbReference>
<feature type="repeat" description="TPR" evidence="1">
    <location>
        <begin position="7"/>
        <end position="40"/>
    </location>
</feature>
<dbReference type="SUPFAM" id="SSF48452">
    <property type="entry name" value="TPR-like"/>
    <property type="match status" value="1"/>
</dbReference>
<accession>A0A0W0DI82</accession>
<evidence type="ECO:0000256" key="1">
    <source>
        <dbReference type="PROSITE-ProRule" id="PRU00339"/>
    </source>
</evidence>
<dbReference type="Gene3D" id="1.25.40.10">
    <property type="entry name" value="Tetratricopeptide repeat domain"/>
    <property type="match status" value="1"/>
</dbReference>
<keyword evidence="1" id="KW-0802">TPR repeat</keyword>
<dbReference type="GO" id="GO:0016567">
    <property type="term" value="P:protein ubiquitination"/>
    <property type="evidence" value="ECO:0007669"/>
    <property type="project" value="EnsemblFungi"/>
</dbReference>
<dbReference type="GO" id="GO:0044183">
    <property type="term" value="F:protein folding chaperone"/>
    <property type="evidence" value="ECO:0007669"/>
    <property type="project" value="TreeGrafter"/>
</dbReference>
<evidence type="ECO:0000259" key="2">
    <source>
        <dbReference type="PROSITE" id="PS50181"/>
    </source>
</evidence>
<dbReference type="GO" id="GO:0031146">
    <property type="term" value="P:SCF-dependent proteasomal ubiquitin-dependent protein catabolic process"/>
    <property type="evidence" value="ECO:0007669"/>
    <property type="project" value="EnsemblFungi"/>
</dbReference>
<dbReference type="VEuPathDB" id="FungiDB:CAGL0K05599g"/>
<dbReference type="GO" id="GO:1902979">
    <property type="term" value="P:mitotic DNA replication termination"/>
    <property type="evidence" value="ECO:0007669"/>
    <property type="project" value="EnsemblFungi"/>
</dbReference>
<dbReference type="EMBL" id="LLZZ01000183">
    <property type="protein sequence ID" value="KTA95672.1"/>
    <property type="molecule type" value="Genomic_DNA"/>
</dbReference>
<dbReference type="GO" id="GO:0043596">
    <property type="term" value="C:nuclear replication fork"/>
    <property type="evidence" value="ECO:0007669"/>
    <property type="project" value="EnsemblFungi"/>
</dbReference>
<reference evidence="3 4" key="1">
    <citation type="submission" date="2015-10" db="EMBL/GenBank/DDBJ databases">
        <title>Draft genomes sequences of Candida glabrata isolates 1A, 1B, 2A, 2B, 3A and 3B.</title>
        <authorList>
            <person name="Haavelsrud O.E."/>
            <person name="Gaustad P."/>
        </authorList>
    </citation>
    <scope>NUCLEOTIDE SEQUENCE [LARGE SCALE GENOMIC DNA]</scope>
    <source>
        <strain evidence="3">910700640</strain>
    </source>
</reference>
<dbReference type="GO" id="GO:0006275">
    <property type="term" value="P:regulation of DNA replication"/>
    <property type="evidence" value="ECO:0007669"/>
    <property type="project" value="EnsemblFungi"/>
</dbReference>
<name>A0A0W0DI82_CANGB</name>
<dbReference type="InterPro" id="IPR050754">
    <property type="entry name" value="FKBP4/5/8-like"/>
</dbReference>
<dbReference type="GO" id="GO:0000781">
    <property type="term" value="C:chromosome, telomeric region"/>
    <property type="evidence" value="ECO:0007669"/>
    <property type="project" value="GOC"/>
</dbReference>
<dbReference type="VEuPathDB" id="FungiDB:GWK60_K05445"/>
<dbReference type="VEuPathDB" id="FungiDB:B1J91_K05599g"/>
<dbReference type="PROSITE" id="PS50181">
    <property type="entry name" value="FBOX"/>
    <property type="match status" value="1"/>
</dbReference>
<evidence type="ECO:0000313" key="4">
    <source>
        <dbReference type="Proteomes" id="UP000054886"/>
    </source>
</evidence>
<comment type="caution">
    <text evidence="3">The sequence shown here is derived from an EMBL/GenBank/DDBJ whole genome shotgun (WGS) entry which is preliminary data.</text>
</comment>
<feature type="domain" description="F-box" evidence="2">
    <location>
        <begin position="218"/>
        <end position="265"/>
    </location>
</feature>
<dbReference type="SUPFAM" id="SSF52047">
    <property type="entry name" value="RNI-like"/>
    <property type="match status" value="1"/>
</dbReference>
<dbReference type="GO" id="GO:0001403">
    <property type="term" value="P:invasive growth in response to glucose limitation"/>
    <property type="evidence" value="ECO:0007669"/>
    <property type="project" value="EnsemblFungi"/>
</dbReference>
<dbReference type="InterPro" id="IPR036047">
    <property type="entry name" value="F-box-like_dom_sf"/>
</dbReference>
<sequence>MPDEEILNKAIELGTTYFKSEDYRKARSLFEKALKLVDSYSKDEIKKLRGEIYHVDELPDELYKRVKCERIITHPKHVKILDNLSACWEKQNILDNALKLSHKMVKLEPFNIKTYIRKGRILMKLTKYRDAYHNFKEGLTRIQYASQKYELIPSRKLMKYCEQQKNIVRDMFLNKSKSLDLAGTNEKKRKLIDPILEQVQLKKQKESDAEEYFNIKEIDFIEKLPIELTLKILRKIRPRQLAELMLVCRKWREVILQAPALFDEFLFQNITLRQMIKFNAFIMKLSKINFYISGSNILHFKTLKISPKSPSEEFKITKILLESSSEIIRCNRLIMAIPNTTTSHIAKMIPKSNEFTKSIRELSLMCTLRADKNYELDILESFEYLTRLEIMFHNSLVPLSSSDEEVTGVGTQNAHWTRTLKYFSVICDTRKVPTFPFKNILQNKNFPSLKKLCISGVTMSLQADQFDWLTNTPALNELWLENNNNAKLSHFFSTIRDIHIWDDLKRLTFRENRNYDKVSLEANNRSYCYLSNLRSLETLDLMGGSITGLGLTRLFSYFMDCKITKLNLGDCMNIQFTLLPPSHAMETALQPSFLLSSLPNLNNLQLPKMATLDDDAITLFSKFAHLMSSMDILDISFNPSVTGVSVYSFLKNLNTYREKALGLLNIDNCNNISHITVGTILAQGFVNKVSCVYEREHWHNFGSNSFRYMG</sequence>
<dbReference type="GO" id="GO:0030466">
    <property type="term" value="P:silent mating-type cassette heterochromatin formation"/>
    <property type="evidence" value="ECO:0007669"/>
    <property type="project" value="EnsemblFungi"/>
</dbReference>
<dbReference type="SMART" id="SM00256">
    <property type="entry name" value="FBOX"/>
    <property type="match status" value="1"/>
</dbReference>
<dbReference type="GO" id="GO:0019005">
    <property type="term" value="C:SCF ubiquitin ligase complex"/>
    <property type="evidence" value="ECO:0007669"/>
    <property type="project" value="EnsemblFungi"/>
</dbReference>
<dbReference type="PANTHER" id="PTHR46512:SF1">
    <property type="entry name" value="PEPTIDYLPROLYL ISOMERASE"/>
    <property type="match status" value="1"/>
</dbReference>
<gene>
    <name evidence="3" type="ORF">AO440_003491</name>
</gene>
<dbReference type="Pfam" id="PF12937">
    <property type="entry name" value="F-box-like"/>
    <property type="match status" value="1"/>
</dbReference>
<proteinExistence type="predicted"/>